<feature type="compositionally biased region" description="Polar residues" evidence="6">
    <location>
        <begin position="71"/>
        <end position="84"/>
    </location>
</feature>
<dbReference type="GO" id="GO:0016020">
    <property type="term" value="C:membrane"/>
    <property type="evidence" value="ECO:0007669"/>
    <property type="project" value="UniProtKB-SubCell"/>
</dbReference>
<comment type="subcellular location">
    <subcellularLocation>
        <location evidence="1">Membrane</location>
        <topology evidence="1">Multi-pass membrane protein</topology>
    </subcellularLocation>
</comment>
<feature type="transmembrane region" description="Helical" evidence="7">
    <location>
        <begin position="849"/>
        <end position="871"/>
    </location>
</feature>
<feature type="transmembrane region" description="Helical" evidence="7">
    <location>
        <begin position="1229"/>
        <end position="1246"/>
    </location>
</feature>
<keyword evidence="8" id="KW-1185">Reference proteome</keyword>
<proteinExistence type="inferred from homology"/>
<dbReference type="InParanoid" id="A0A1S3FGT3"/>
<evidence type="ECO:0000256" key="7">
    <source>
        <dbReference type="SAM" id="Phobius"/>
    </source>
</evidence>
<feature type="region of interest" description="Disordered" evidence="6">
    <location>
        <begin position="432"/>
        <end position="678"/>
    </location>
</feature>
<dbReference type="KEGG" id="dord:105988687"/>
<feature type="compositionally biased region" description="Low complexity" evidence="6">
    <location>
        <begin position="296"/>
        <end position="308"/>
    </location>
</feature>
<feature type="compositionally biased region" description="Basic and acidic residues" evidence="6">
    <location>
        <begin position="599"/>
        <end position="609"/>
    </location>
</feature>
<feature type="transmembrane region" description="Helical" evidence="7">
    <location>
        <begin position="1198"/>
        <end position="1217"/>
    </location>
</feature>
<gene>
    <name evidence="9" type="primary">LOC105988687</name>
</gene>
<feature type="transmembrane region" description="Helical" evidence="7">
    <location>
        <begin position="1082"/>
        <end position="1104"/>
    </location>
</feature>
<feature type="region of interest" description="Disordered" evidence="6">
    <location>
        <begin position="348"/>
        <end position="417"/>
    </location>
</feature>
<dbReference type="STRING" id="10020.ENSDORP00000002131"/>
<evidence type="ECO:0000256" key="5">
    <source>
        <dbReference type="ARBA" id="ARBA00023136"/>
    </source>
</evidence>
<feature type="compositionally biased region" description="Low complexity" evidence="6">
    <location>
        <begin position="461"/>
        <end position="480"/>
    </location>
</feature>
<feature type="transmembrane region" description="Helical" evidence="7">
    <location>
        <begin position="950"/>
        <end position="974"/>
    </location>
</feature>
<name>A0A1S3FGT3_DIPOR</name>
<protein>
    <submittedName>
        <fullName evidence="9">Proline-rich basic protein 1 isoform X1</fullName>
    </submittedName>
</protein>
<comment type="similarity">
    <text evidence="2">Belongs to the nucleobase:cation symporter-2 (NCS2) (TC 2.A.40) family.</text>
</comment>
<feature type="compositionally biased region" description="Polar residues" evidence="6">
    <location>
        <begin position="520"/>
        <end position="534"/>
    </location>
</feature>
<feature type="compositionally biased region" description="Basic and acidic residues" evidence="6">
    <location>
        <begin position="314"/>
        <end position="324"/>
    </location>
</feature>
<evidence type="ECO:0000313" key="9">
    <source>
        <dbReference type="RefSeq" id="XP_012875808.1"/>
    </source>
</evidence>
<evidence type="ECO:0000256" key="1">
    <source>
        <dbReference type="ARBA" id="ARBA00004141"/>
    </source>
</evidence>
<dbReference type="FunCoup" id="A0A1S3FGT3">
    <property type="interactions" value="214"/>
</dbReference>
<feature type="transmembrane region" description="Helical" evidence="7">
    <location>
        <begin position="1020"/>
        <end position="1043"/>
    </location>
</feature>
<dbReference type="Pfam" id="PF00860">
    <property type="entry name" value="Xan_ur_permease"/>
    <property type="match status" value="1"/>
</dbReference>
<dbReference type="GeneID" id="105988687"/>
<sequence length="1369" mass="146616">MLTALAPPALLGLPGRLPTAPARRQDSSGSSGSYHTAPGSPEPPDVGPDAEGPANWLWVAPGRGAGAQPLLSVSAQNSRQQPWAGSSFPRGPGSGPPPPRPQLRMLPSGEMEVIFGARPLLSHSDAEDDKVPQLPAPAFGSPSLPEPAALTPPQPRAPDGGSRWATYLEVRPRGPSPEVSTQFECVEVALEERAAPVRPRTVPKRQIELRPRPQSPQQVTDTPRPRLLLRTGSLDESLGRLKAAAGLVQSALARKLGTEAPAPNFTFRPTGRPEPKTQETSRGSRVVLEEGRSRPSRAQNSSAPARAPRPWPSLRERAIRRDKPTPGTEPLGPVSSSIFLQTEEKIQEVHNQEPKTRFPGEAPDRIVTRAPNPPLQSRALWEDQSRAVRPRSPSPSPPWQSPNGALRGPLCPSPQNLPQCGRTVWRVTNPSFPEASSAWGKRNAKGENTVSRRSPSPPTLSPRTQAAARARSPSPEALSPWEVPHPDVGEGGGRGRGQSPPASFPWEAPDGPAEARSRSSQETGGPVEQGSSTAFPREAMNGMAAELASPTPSSPGTPEEIEVQSSPTREILDLAFRGSQPSPEVEALEPPRGHLVNTLDDHERPEALRSGEAASGRPRVAIPLPRDVRKIVKNTYAPSFPAGSPGSAPPKPPAQPCGEEGVSAKAQAPPALGSPAPAHYTSIFLKDFLPVVPHPYESPEQSLHTAPPDAPQPNGLPRRRAENSTAKPFARTEIRLPGALTLGQRLERTPGIQVRGASQACVPQMRTQEDSEGQTQNESPGSAETSARDPKMTQSMEPKSDMLYKIEDVPPWYLCILLGFQHYLTCFSGTIAVPFLLAEALCVGRDQYMVSQLIGTIFTCVGVTTLIQTTLGIRLPLFQASAFAFLVPAKAILALERWKCPPEEEIYGNWSLPLNTSHIWHPRIREVQGAIMVSSTVEVVIGLMGLPGALLSYIGPLTVTPTVSLIGLSVFQAAGDRAGSHWGISACSILLIVLFSQYLRNLTFLLPVYRWGKGFTLFRIQIFKMFPIVLAIMTVWLLCYVLTLTDVLPADPTAYGFQARTDARGDIMSISPWIRIPYPCQWGLPTVTAAAVLGMFSATLAGIIESIGDYYACARLAGAPPPPVHAINRGIFTEGICCIIAGLLGTGNGSTSSSPNIGVLGITKVGSRRVVQYGAGIMLVLGAIGKFTALFASLPDPILGGMFCTLFGMITAVGLSNLQFVDMNSSRNLFVLGFSMFFGLTLPNYLDSNPGAINTGIPEVDQILTVLLTTEMFVGGCLAFILDNTVPGSPEERGLIQWKAGAHASSATSASLKSYDFPIGMGIVKRIAFLKYIPVCPVFRGFSTRSKSQPSVPEDTPENIEIGSVCTKV</sequence>
<dbReference type="RefSeq" id="XP_012875808.1">
    <property type="nucleotide sequence ID" value="XM_013020354.1"/>
</dbReference>
<evidence type="ECO:0000256" key="3">
    <source>
        <dbReference type="ARBA" id="ARBA00022692"/>
    </source>
</evidence>
<organism evidence="8 9">
    <name type="scientific">Dipodomys ordii</name>
    <name type="common">Ord's kangaroo rat</name>
    <dbReference type="NCBI Taxonomy" id="10020"/>
    <lineage>
        <taxon>Eukaryota</taxon>
        <taxon>Metazoa</taxon>
        <taxon>Chordata</taxon>
        <taxon>Craniata</taxon>
        <taxon>Vertebrata</taxon>
        <taxon>Euteleostomi</taxon>
        <taxon>Mammalia</taxon>
        <taxon>Eutheria</taxon>
        <taxon>Euarchontoglires</taxon>
        <taxon>Glires</taxon>
        <taxon>Rodentia</taxon>
        <taxon>Castorimorpha</taxon>
        <taxon>Heteromyidae</taxon>
        <taxon>Dipodomyinae</taxon>
        <taxon>Dipodomys</taxon>
    </lineage>
</organism>
<feature type="transmembrane region" description="Helical" evidence="7">
    <location>
        <begin position="1262"/>
        <end position="1282"/>
    </location>
</feature>
<feature type="transmembrane region" description="Helical" evidence="7">
    <location>
        <begin position="980"/>
        <end position="999"/>
    </location>
</feature>
<keyword evidence="3 7" id="KW-0812">Transmembrane</keyword>
<feature type="region of interest" description="Disordered" evidence="6">
    <location>
        <begin position="692"/>
        <end position="736"/>
    </location>
</feature>
<dbReference type="InterPro" id="IPR006043">
    <property type="entry name" value="NCS2"/>
</dbReference>
<feature type="transmembrane region" description="Helical" evidence="7">
    <location>
        <begin position="811"/>
        <end position="837"/>
    </location>
</feature>
<feature type="region of interest" description="Disordered" evidence="6">
    <location>
        <begin position="196"/>
        <end position="227"/>
    </location>
</feature>
<feature type="compositionally biased region" description="Low complexity" evidence="6">
    <location>
        <begin position="549"/>
        <end position="558"/>
    </location>
</feature>
<feature type="transmembrane region" description="Helical" evidence="7">
    <location>
        <begin position="1170"/>
        <end position="1192"/>
    </location>
</feature>
<feature type="region of interest" description="Disordered" evidence="6">
    <location>
        <begin position="1"/>
        <end position="163"/>
    </location>
</feature>
<feature type="region of interest" description="Disordered" evidence="6">
    <location>
        <begin position="260"/>
        <end position="335"/>
    </location>
</feature>
<feature type="compositionally biased region" description="Basic and acidic residues" evidence="6">
    <location>
        <begin position="348"/>
        <end position="367"/>
    </location>
</feature>
<keyword evidence="5 7" id="KW-0472">Membrane</keyword>
<dbReference type="OrthoDB" id="1641903at2759"/>
<feature type="compositionally biased region" description="Low complexity" evidence="6">
    <location>
        <begin position="1"/>
        <end position="22"/>
    </location>
</feature>
<feature type="region of interest" description="Disordered" evidence="6">
    <location>
        <begin position="752"/>
        <end position="796"/>
    </location>
</feature>
<dbReference type="GO" id="GO:0022857">
    <property type="term" value="F:transmembrane transporter activity"/>
    <property type="evidence" value="ECO:0007669"/>
    <property type="project" value="InterPro"/>
</dbReference>
<feature type="compositionally biased region" description="Polar residues" evidence="6">
    <location>
        <begin position="773"/>
        <end position="785"/>
    </location>
</feature>
<dbReference type="PANTHER" id="PTHR11119">
    <property type="entry name" value="XANTHINE-URACIL / VITAMIN C PERMEASE FAMILY MEMBER"/>
    <property type="match status" value="1"/>
</dbReference>
<evidence type="ECO:0000256" key="2">
    <source>
        <dbReference type="ARBA" id="ARBA00008821"/>
    </source>
</evidence>
<reference evidence="9" key="1">
    <citation type="submission" date="2025-08" db="UniProtKB">
        <authorList>
            <consortium name="RefSeq"/>
        </authorList>
    </citation>
    <scope>IDENTIFICATION</scope>
    <source>
        <tissue evidence="9">Kidney</tissue>
    </source>
</reference>
<evidence type="ECO:0000256" key="4">
    <source>
        <dbReference type="ARBA" id="ARBA00022989"/>
    </source>
</evidence>
<dbReference type="Proteomes" id="UP000081671">
    <property type="component" value="Unplaced"/>
</dbReference>
<feature type="compositionally biased region" description="Low complexity" evidence="6">
    <location>
        <begin position="637"/>
        <end position="646"/>
    </location>
</feature>
<evidence type="ECO:0000313" key="8">
    <source>
        <dbReference type="Proteomes" id="UP000081671"/>
    </source>
</evidence>
<keyword evidence="4 7" id="KW-1133">Transmembrane helix</keyword>
<evidence type="ECO:0000256" key="6">
    <source>
        <dbReference type="SAM" id="MobiDB-lite"/>
    </source>
</evidence>
<accession>A0A1S3FGT3</accession>